<dbReference type="HOGENOM" id="CLU_1439509_0_0_5"/>
<reference evidence="1 2" key="1">
    <citation type="journal article" date="2014" name="Genome Announc.">
        <title>Complete genome sequence of Magnetospirillum gryphiswaldense MSR-1.</title>
        <authorList>
            <person name="Wang X."/>
            <person name="Wang Q."/>
            <person name="Zhang W."/>
            <person name="Wang Y."/>
            <person name="Li L."/>
            <person name="Wen T."/>
            <person name="Zhang T."/>
            <person name="Zhang Y."/>
            <person name="Xu J."/>
            <person name="Hu J."/>
            <person name="Li S."/>
            <person name="Liu L."/>
            <person name="Liu J."/>
            <person name="Jiang W."/>
            <person name="Tian J."/>
            <person name="Li Y."/>
            <person name="Schuler D."/>
            <person name="Wang L."/>
            <person name="Li J."/>
        </authorList>
    </citation>
    <scope>NUCLEOTIDE SEQUENCE [LARGE SCALE GENOMIC DNA]</scope>
    <source>
        <strain evidence="2">DSM 6361 / JCM 21280 / NBRC 15271 / MSR-1</strain>
    </source>
</reference>
<gene>
    <name evidence="1" type="ordered locus">MGMSRv2__4026</name>
</gene>
<organism evidence="1 2">
    <name type="scientific">Magnetospirillum gryphiswaldense (strain DSM 6361 / JCM 21280 / NBRC 15271 / MSR-1)</name>
    <dbReference type="NCBI Taxonomy" id="431944"/>
    <lineage>
        <taxon>Bacteria</taxon>
        <taxon>Pseudomonadati</taxon>
        <taxon>Pseudomonadota</taxon>
        <taxon>Alphaproteobacteria</taxon>
        <taxon>Rhodospirillales</taxon>
        <taxon>Rhodospirillaceae</taxon>
        <taxon>Magnetospirillum</taxon>
    </lineage>
</organism>
<dbReference type="KEGG" id="mgy:MGMSRv2__4026"/>
<protein>
    <submittedName>
        <fullName evidence="1">Uncharacterized protein</fullName>
    </submittedName>
</protein>
<keyword evidence="2" id="KW-1185">Reference proteome</keyword>
<sequence>MSDHIPLSPLAFARADEYVFTKILAPAEPFVRSLGTLVMVTDSSAVRAHTGKCRWMGDIDLLVLHDSPSAVLEMMRGYFSNIIIGSRGGFFRAVFDLPIDATGIADGMRFLIDVHVNAIFHQNQPTSVVAREDFALVEWKPVSCSGGHSCCRLPVPALRTILGLKASKDTAAPTASCWWSRMKPLPCG</sequence>
<evidence type="ECO:0000313" key="1">
    <source>
        <dbReference type="EMBL" id="CDL01241.1"/>
    </source>
</evidence>
<dbReference type="STRING" id="1430440.MGMSRv2__4026"/>
<name>V6F8Z4_MAGGM</name>
<evidence type="ECO:0000313" key="2">
    <source>
        <dbReference type="Proteomes" id="UP000018922"/>
    </source>
</evidence>
<accession>V6F8Z4</accession>
<dbReference type="EMBL" id="HG794546">
    <property type="protein sequence ID" value="CDL01241.1"/>
    <property type="molecule type" value="Genomic_DNA"/>
</dbReference>
<dbReference type="AlphaFoldDB" id="V6F8Z4"/>
<proteinExistence type="predicted"/>
<dbReference type="Proteomes" id="UP000018922">
    <property type="component" value="Chromosome I"/>
</dbReference>